<protein>
    <recommendedName>
        <fullName evidence="1">Carboxymuconolactone decarboxylase-like domain-containing protein</fullName>
    </recommendedName>
</protein>
<keyword evidence="3" id="KW-1185">Reference proteome</keyword>
<dbReference type="EMBL" id="BAABAE010000004">
    <property type="protein sequence ID" value="GAA3749375.1"/>
    <property type="molecule type" value="Genomic_DNA"/>
</dbReference>
<dbReference type="InterPro" id="IPR052512">
    <property type="entry name" value="4CMD/NDH-1_regulator"/>
</dbReference>
<organism evidence="2 3">
    <name type="scientific">Leifsonella bigeumensis</name>
    <dbReference type="NCBI Taxonomy" id="433643"/>
    <lineage>
        <taxon>Bacteria</taxon>
        <taxon>Bacillati</taxon>
        <taxon>Actinomycetota</taxon>
        <taxon>Actinomycetes</taxon>
        <taxon>Micrococcales</taxon>
        <taxon>Microbacteriaceae</taxon>
        <taxon>Leifsonella</taxon>
    </lineage>
</organism>
<evidence type="ECO:0000313" key="3">
    <source>
        <dbReference type="Proteomes" id="UP001501004"/>
    </source>
</evidence>
<dbReference type="Pfam" id="PF02627">
    <property type="entry name" value="CMD"/>
    <property type="match status" value="1"/>
</dbReference>
<accession>A0ABP7FXT8</accession>
<dbReference type="SUPFAM" id="SSF69118">
    <property type="entry name" value="AhpD-like"/>
    <property type="match status" value="1"/>
</dbReference>
<dbReference type="NCBIfam" id="TIGR02425">
    <property type="entry name" value="decarb_PcaC"/>
    <property type="match status" value="1"/>
</dbReference>
<reference evidence="3" key="1">
    <citation type="journal article" date="2019" name="Int. J. Syst. Evol. Microbiol.">
        <title>The Global Catalogue of Microorganisms (GCM) 10K type strain sequencing project: providing services to taxonomists for standard genome sequencing and annotation.</title>
        <authorList>
            <consortium name="The Broad Institute Genomics Platform"/>
            <consortium name="The Broad Institute Genome Sequencing Center for Infectious Disease"/>
            <person name="Wu L."/>
            <person name="Ma J."/>
        </authorList>
    </citation>
    <scope>NUCLEOTIDE SEQUENCE [LARGE SCALE GENOMIC DNA]</scope>
    <source>
        <strain evidence="3">JCM 16949</strain>
    </source>
</reference>
<dbReference type="InterPro" id="IPR012788">
    <property type="entry name" value="Decarb_PcaC"/>
</dbReference>
<dbReference type="Gene3D" id="1.20.1290.10">
    <property type="entry name" value="AhpD-like"/>
    <property type="match status" value="1"/>
</dbReference>
<dbReference type="PANTHER" id="PTHR33570:SF2">
    <property type="entry name" value="CARBOXYMUCONOLACTONE DECARBOXYLASE-LIKE DOMAIN-CONTAINING PROTEIN"/>
    <property type="match status" value="1"/>
</dbReference>
<dbReference type="InterPro" id="IPR003779">
    <property type="entry name" value="CMD-like"/>
</dbReference>
<dbReference type="InterPro" id="IPR029032">
    <property type="entry name" value="AhpD-like"/>
</dbReference>
<evidence type="ECO:0000313" key="2">
    <source>
        <dbReference type="EMBL" id="GAA3749375.1"/>
    </source>
</evidence>
<feature type="domain" description="Carboxymuconolactone decarboxylase-like" evidence="1">
    <location>
        <begin position="41"/>
        <end position="124"/>
    </location>
</feature>
<dbReference type="PANTHER" id="PTHR33570">
    <property type="entry name" value="4-CARBOXYMUCONOLACTONE DECARBOXYLASE FAMILY PROTEIN"/>
    <property type="match status" value="1"/>
</dbReference>
<evidence type="ECO:0000259" key="1">
    <source>
        <dbReference type="Pfam" id="PF02627"/>
    </source>
</evidence>
<dbReference type="RefSeq" id="WP_344757467.1">
    <property type="nucleotide sequence ID" value="NZ_BAABAE010000004.1"/>
</dbReference>
<gene>
    <name evidence="2" type="ORF">GCM10022239_25860</name>
</gene>
<dbReference type="Proteomes" id="UP001501004">
    <property type="component" value="Unassembled WGS sequence"/>
</dbReference>
<sequence length="130" mass="14488">MTHDALNDDIRREQGMRVRREVLGDAHVDAANARMDDFTADFQDFITRTAWGDVWSRPGLDRRIRSAITITALIAHGHFDELGMHIRAAITNGLSRDEIKEIILQSGIYCGVPAANSAFRVAQEVLAEGQ</sequence>
<comment type="caution">
    <text evidence="2">The sequence shown here is derived from an EMBL/GenBank/DDBJ whole genome shotgun (WGS) entry which is preliminary data.</text>
</comment>
<name>A0ABP7FXT8_9MICO</name>
<proteinExistence type="predicted"/>